<evidence type="ECO:0000313" key="2">
    <source>
        <dbReference type="Proteomes" id="UP000075321"/>
    </source>
</evidence>
<dbReference type="InterPro" id="IPR038128">
    <property type="entry name" value="Gamma_PGA_hydro_sf"/>
</dbReference>
<gene>
    <name evidence="1" type="ORF">HAPAU_40480</name>
</gene>
<dbReference type="Proteomes" id="UP000075321">
    <property type="component" value="Unassembled WGS sequence"/>
</dbReference>
<protein>
    <submittedName>
        <fullName evidence="1">Uncharacterized protein</fullName>
    </submittedName>
</protein>
<dbReference type="AlphaFoldDB" id="A0A151A8M4"/>
<reference evidence="1 2" key="1">
    <citation type="submission" date="2016-02" db="EMBL/GenBank/DDBJ databases">
        <title>Genome sequence of Halalkalicoccus paucihalophilus DSM 24557.</title>
        <authorList>
            <person name="Poehlein A."/>
            <person name="Daniel R."/>
        </authorList>
    </citation>
    <scope>NUCLEOTIDE SEQUENCE [LARGE SCALE GENOMIC DNA]</scope>
    <source>
        <strain evidence="1 2">DSM 24557</strain>
    </source>
</reference>
<dbReference type="InterPro" id="IPR008585">
    <property type="entry name" value="Gamma_PGA_hydro"/>
</dbReference>
<dbReference type="Gene3D" id="3.40.630.100">
    <property type="entry name" value="Poly-gamma-glutamate hydrolase, zinc-binding motif"/>
    <property type="match status" value="1"/>
</dbReference>
<keyword evidence="2" id="KW-1185">Reference proteome</keyword>
<dbReference type="Pfam" id="PF05908">
    <property type="entry name" value="Gamma_PGA_hydro"/>
    <property type="match status" value="1"/>
</dbReference>
<dbReference type="PATRIC" id="fig|1008153.3.peg.4336"/>
<name>A0A151A8M4_9EURY</name>
<dbReference type="RefSeq" id="WP_084383908.1">
    <property type="nucleotide sequence ID" value="NZ_LTAZ01000017.1"/>
</dbReference>
<accession>A0A151A8M4</accession>
<dbReference type="OrthoDB" id="167304at2157"/>
<evidence type="ECO:0000313" key="1">
    <source>
        <dbReference type="EMBL" id="KYH23969.1"/>
    </source>
</evidence>
<proteinExistence type="predicted"/>
<dbReference type="EMBL" id="LTAZ01000017">
    <property type="protein sequence ID" value="KYH23969.1"/>
    <property type="molecule type" value="Genomic_DNA"/>
</dbReference>
<organism evidence="1 2">
    <name type="scientific">Halalkalicoccus paucihalophilus</name>
    <dbReference type="NCBI Taxonomy" id="1008153"/>
    <lineage>
        <taxon>Archaea</taxon>
        <taxon>Methanobacteriati</taxon>
        <taxon>Methanobacteriota</taxon>
        <taxon>Stenosarchaea group</taxon>
        <taxon>Halobacteria</taxon>
        <taxon>Halobacteriales</taxon>
        <taxon>Halococcaceae</taxon>
        <taxon>Halalkalicoccus</taxon>
    </lineage>
</organism>
<comment type="caution">
    <text evidence="1">The sequence shown here is derived from an EMBL/GenBank/DDBJ whole genome shotgun (WGS) entry which is preliminary data.</text>
</comment>
<sequence>MAKDTTNSKQSRRGFLGGLVATPVLLGGAVNAYESSARDESVQSVNSRAIDRSGSQTSATLGYPIDDEQFNAETFTYVSADSDLLGEVGRTVGEQIRLRRTDEDTKNEYAVYTVREEKNEGEQLVRSNDAGRARLDIANTSWVQTGDRRLFCPRPQQDAPINDEDETTIEVDPMVVHPELDESEAREQNEYIEFGDQAGSNAIILAPHGGDVQPETDRQAEHVSSLLGEDVSLWGTKGYRKGGGAFIRWYVPSYNMSYTSYPFLAEMAETEYEYAVAFHGTCTKNVQIGGQAPEGFRVEIRDAINSVLEEKNAQQRAVLGTGEHRVDGDNTLANRLATRCGVWIGQDETTRAKHGEEVATAVADVLNSRV</sequence>